<dbReference type="Pfam" id="PF13974">
    <property type="entry name" value="YebO"/>
    <property type="match status" value="1"/>
</dbReference>
<accession>A0A939NRF2</accession>
<gene>
    <name evidence="8" type="ORF">J4733_10125</name>
</gene>
<keyword evidence="6 7" id="KW-0472">Membrane</keyword>
<dbReference type="EMBL" id="JAGETN010000015">
    <property type="protein sequence ID" value="MBO2025584.1"/>
    <property type="molecule type" value="Genomic_DNA"/>
</dbReference>
<name>A0A939NRF2_KLEPN</name>
<keyword evidence="3" id="KW-1003">Cell membrane</keyword>
<dbReference type="InterPro" id="IPR025594">
    <property type="entry name" value="YebO"/>
</dbReference>
<sequence length="76" mass="8672">MTTTGWILLFVFARLIDLVIWYFLNRGSVRANDQIAMLKEISEKQSAQIDLLIALAHKRGTRKRLSGRSKEKAGLI</sequence>
<proteinExistence type="predicted"/>
<feature type="transmembrane region" description="Helical" evidence="7">
    <location>
        <begin position="6"/>
        <end position="24"/>
    </location>
</feature>
<evidence type="ECO:0000256" key="4">
    <source>
        <dbReference type="ARBA" id="ARBA00022692"/>
    </source>
</evidence>
<reference evidence="8" key="1">
    <citation type="submission" date="2021-03" db="EMBL/GenBank/DDBJ databases">
        <title>Molecular epidemiology and mechanisms of colistin and carbapenem resistance in Enterobacteriaceae from clinical isolates, the environment and porcine samples in Pretoria, South Africa.</title>
        <authorList>
            <person name="Bogoshi D."/>
            <person name="Mbelle N.M."/>
            <person name="Naidoo V."/>
            <person name="Osei Sekyere J."/>
        </authorList>
    </citation>
    <scope>NUCLEOTIDE SEQUENCE</scope>
    <source>
        <strain evidence="8">C029</strain>
    </source>
</reference>
<keyword evidence="4 7" id="KW-0812">Transmembrane</keyword>
<evidence type="ECO:0000313" key="8">
    <source>
        <dbReference type="EMBL" id="MBO2025584.1"/>
    </source>
</evidence>
<dbReference type="GO" id="GO:0005886">
    <property type="term" value="C:plasma membrane"/>
    <property type="evidence" value="ECO:0007669"/>
    <property type="project" value="UniProtKB-SubCell"/>
</dbReference>
<evidence type="ECO:0000256" key="7">
    <source>
        <dbReference type="SAM" id="Phobius"/>
    </source>
</evidence>
<comment type="caution">
    <text evidence="8">The sequence shown here is derived from an EMBL/GenBank/DDBJ whole genome shotgun (WGS) entry which is preliminary data.</text>
</comment>
<evidence type="ECO:0000256" key="2">
    <source>
        <dbReference type="ARBA" id="ARBA00015648"/>
    </source>
</evidence>
<evidence type="ECO:0000256" key="6">
    <source>
        <dbReference type="ARBA" id="ARBA00023136"/>
    </source>
</evidence>
<dbReference type="RefSeq" id="WP_260479432.1">
    <property type="nucleotide sequence ID" value="NZ_UWVX01000001.1"/>
</dbReference>
<keyword evidence="5 7" id="KW-1133">Transmembrane helix</keyword>
<evidence type="ECO:0000256" key="5">
    <source>
        <dbReference type="ARBA" id="ARBA00022989"/>
    </source>
</evidence>
<evidence type="ECO:0000256" key="1">
    <source>
        <dbReference type="ARBA" id="ARBA00004162"/>
    </source>
</evidence>
<protein>
    <recommendedName>
        <fullName evidence="2">Uncharacterized protein YebO</fullName>
    </recommendedName>
</protein>
<dbReference type="AlphaFoldDB" id="A0A939NRF2"/>
<dbReference type="Proteomes" id="UP000664267">
    <property type="component" value="Unassembled WGS sequence"/>
</dbReference>
<organism evidence="8 9">
    <name type="scientific">Klebsiella pneumoniae</name>
    <dbReference type="NCBI Taxonomy" id="573"/>
    <lineage>
        <taxon>Bacteria</taxon>
        <taxon>Pseudomonadati</taxon>
        <taxon>Pseudomonadota</taxon>
        <taxon>Gammaproteobacteria</taxon>
        <taxon>Enterobacterales</taxon>
        <taxon>Enterobacteriaceae</taxon>
        <taxon>Klebsiella/Raoultella group</taxon>
        <taxon>Klebsiella</taxon>
        <taxon>Klebsiella pneumoniae complex</taxon>
    </lineage>
</organism>
<evidence type="ECO:0000256" key="3">
    <source>
        <dbReference type="ARBA" id="ARBA00022475"/>
    </source>
</evidence>
<comment type="subcellular location">
    <subcellularLocation>
        <location evidence="1">Cell membrane</location>
        <topology evidence="1">Single-pass membrane protein</topology>
    </subcellularLocation>
</comment>
<evidence type="ECO:0000313" key="9">
    <source>
        <dbReference type="Proteomes" id="UP000664267"/>
    </source>
</evidence>